<dbReference type="GO" id="GO:0000271">
    <property type="term" value="P:polysaccharide biosynthetic process"/>
    <property type="evidence" value="ECO:0007669"/>
    <property type="project" value="TreeGrafter"/>
</dbReference>
<organism evidence="1 2">
    <name type="scientific">Candidatus Sungiibacteriota bacterium</name>
    <dbReference type="NCBI Taxonomy" id="2750080"/>
    <lineage>
        <taxon>Bacteria</taxon>
        <taxon>Candidatus Sungiibacteriota</taxon>
    </lineage>
</organism>
<protein>
    <submittedName>
        <fullName evidence="1">DegT/DnrJ/EryC1/StrS family aminotransferase</fullName>
    </submittedName>
</protein>
<dbReference type="InterPro" id="IPR015424">
    <property type="entry name" value="PyrdxlP-dep_Trfase"/>
</dbReference>
<evidence type="ECO:0000313" key="2">
    <source>
        <dbReference type="Proteomes" id="UP000724148"/>
    </source>
</evidence>
<dbReference type="InterPro" id="IPR015422">
    <property type="entry name" value="PyrdxlP-dep_Trfase_small"/>
</dbReference>
<reference evidence="1" key="1">
    <citation type="submission" date="2020-07" db="EMBL/GenBank/DDBJ databases">
        <title>Huge and variable diversity of episymbiotic CPR bacteria and DPANN archaea in groundwater ecosystems.</title>
        <authorList>
            <person name="He C.Y."/>
            <person name="Keren R."/>
            <person name="Whittaker M."/>
            <person name="Farag I.F."/>
            <person name="Doudna J."/>
            <person name="Cate J.H.D."/>
            <person name="Banfield J.F."/>
        </authorList>
    </citation>
    <scope>NUCLEOTIDE SEQUENCE</scope>
    <source>
        <strain evidence="1">NC_groundwater_193_Ag_S-0.1um_51_7</strain>
    </source>
</reference>
<dbReference type="GO" id="GO:0030170">
    <property type="term" value="F:pyridoxal phosphate binding"/>
    <property type="evidence" value="ECO:0007669"/>
    <property type="project" value="TreeGrafter"/>
</dbReference>
<dbReference type="Pfam" id="PF01041">
    <property type="entry name" value="DegT_DnrJ_EryC1"/>
    <property type="match status" value="1"/>
</dbReference>
<dbReference type="PANTHER" id="PTHR30244:SF34">
    <property type="entry name" value="DTDP-4-AMINO-4,6-DIDEOXYGALACTOSE TRANSAMINASE"/>
    <property type="match status" value="1"/>
</dbReference>
<dbReference type="SUPFAM" id="SSF53383">
    <property type="entry name" value="PLP-dependent transferases"/>
    <property type="match status" value="1"/>
</dbReference>
<dbReference type="Gene3D" id="3.90.1150.10">
    <property type="entry name" value="Aspartate Aminotransferase, domain 1"/>
    <property type="match status" value="1"/>
</dbReference>
<dbReference type="EMBL" id="JACOZA010000108">
    <property type="protein sequence ID" value="MBI2097309.1"/>
    <property type="molecule type" value="Genomic_DNA"/>
</dbReference>
<dbReference type="AlphaFoldDB" id="A0A931SDX7"/>
<dbReference type="GO" id="GO:0008483">
    <property type="term" value="F:transaminase activity"/>
    <property type="evidence" value="ECO:0007669"/>
    <property type="project" value="UniProtKB-KW"/>
</dbReference>
<name>A0A931SDX7_9BACT</name>
<gene>
    <name evidence="1" type="ORF">HYT40_04185</name>
</gene>
<sequence>MERRFRFLTVGYSYRLTEFEGALGLAGLADLKANISARQKNAERLLAGLKSFERHLQLPWWPEHSEHAFMMFPIVVRTRRISRDGLTAFLESWNIETRPLFPVLNQPVYRRLFGDLEPKYPLATFARKNGFYIGCHPTMSEKDLDYILAVFQKFFSAYDFSGESSLA</sequence>
<accession>A0A931SDX7</accession>
<keyword evidence="1" id="KW-0032">Aminotransferase</keyword>
<comment type="caution">
    <text evidence="1">The sequence shown here is derived from an EMBL/GenBank/DDBJ whole genome shotgun (WGS) entry which is preliminary data.</text>
</comment>
<dbReference type="Proteomes" id="UP000724148">
    <property type="component" value="Unassembled WGS sequence"/>
</dbReference>
<proteinExistence type="predicted"/>
<dbReference type="InterPro" id="IPR000653">
    <property type="entry name" value="DegT/StrS_aminotransferase"/>
</dbReference>
<evidence type="ECO:0000313" key="1">
    <source>
        <dbReference type="EMBL" id="MBI2097309.1"/>
    </source>
</evidence>
<keyword evidence="1" id="KW-0808">Transferase</keyword>
<dbReference type="PANTHER" id="PTHR30244">
    <property type="entry name" value="TRANSAMINASE"/>
    <property type="match status" value="1"/>
</dbReference>